<name>A0A7V4LDN5_9BACT</name>
<keyword evidence="1" id="KW-0175">Coiled coil</keyword>
<dbReference type="EMBL" id="DSXI01000532">
    <property type="protein sequence ID" value="HGS05833.1"/>
    <property type="molecule type" value="Genomic_DNA"/>
</dbReference>
<proteinExistence type="predicted"/>
<sequence>MNQKEISVPGALVGALAGLVTEIAIQEVTGHHITHGVLELVGATAGLLRLDKRLAHALTDTLDRAKDQDGGDYRQVKQKIDELTEDLPELREILQSMLDAGIQAQKA</sequence>
<dbReference type="AlphaFoldDB" id="A0A7V4LDN5"/>
<evidence type="ECO:0000313" key="2">
    <source>
        <dbReference type="EMBL" id="HGS05833.1"/>
    </source>
</evidence>
<feature type="coiled-coil region" evidence="1">
    <location>
        <begin position="73"/>
        <end position="100"/>
    </location>
</feature>
<organism evidence="2">
    <name type="scientific">Desulfobacca acetoxidans</name>
    <dbReference type="NCBI Taxonomy" id="60893"/>
    <lineage>
        <taxon>Bacteria</taxon>
        <taxon>Pseudomonadati</taxon>
        <taxon>Thermodesulfobacteriota</taxon>
        <taxon>Desulfobaccia</taxon>
        <taxon>Desulfobaccales</taxon>
        <taxon>Desulfobaccaceae</taxon>
        <taxon>Desulfobacca</taxon>
    </lineage>
</organism>
<accession>A0A7V4LDN5</accession>
<gene>
    <name evidence="2" type="ORF">ENT08_08920</name>
</gene>
<protein>
    <submittedName>
        <fullName evidence="2">Uncharacterized protein</fullName>
    </submittedName>
</protein>
<evidence type="ECO:0000256" key="1">
    <source>
        <dbReference type="SAM" id="Coils"/>
    </source>
</evidence>
<comment type="caution">
    <text evidence="2">The sequence shown here is derived from an EMBL/GenBank/DDBJ whole genome shotgun (WGS) entry which is preliminary data.</text>
</comment>
<reference evidence="2" key="1">
    <citation type="journal article" date="2020" name="mSystems">
        <title>Genome- and Community-Level Interaction Insights into Carbon Utilization and Element Cycling Functions of Hydrothermarchaeota in Hydrothermal Sediment.</title>
        <authorList>
            <person name="Zhou Z."/>
            <person name="Liu Y."/>
            <person name="Xu W."/>
            <person name="Pan J."/>
            <person name="Luo Z.H."/>
            <person name="Li M."/>
        </authorList>
    </citation>
    <scope>NUCLEOTIDE SEQUENCE [LARGE SCALE GENOMIC DNA]</scope>
    <source>
        <strain evidence="2">SpSt-548</strain>
    </source>
</reference>